<sequence>MEMDNDSGQSSHKRKLHQVLPGGSLKGTSSRKLVKMTSMSSAAAGHTSYTTTTTTTTTTSDNVASQLLLLQEEDQQQQQCHHHKKLQSSSSFTQTGKSTFTGINTTESNCLLTNSTGSRSSPHLPVATAELSLRKFVGTWRHDLDDQF</sequence>
<name>A0ABP1B6L0_9BRYO</name>
<accession>A0ABP1B6L0</accession>
<organism evidence="2 3">
    <name type="scientific">Sphagnum jensenii</name>
    <dbReference type="NCBI Taxonomy" id="128206"/>
    <lineage>
        <taxon>Eukaryota</taxon>
        <taxon>Viridiplantae</taxon>
        <taxon>Streptophyta</taxon>
        <taxon>Embryophyta</taxon>
        <taxon>Bryophyta</taxon>
        <taxon>Sphagnophytina</taxon>
        <taxon>Sphagnopsida</taxon>
        <taxon>Sphagnales</taxon>
        <taxon>Sphagnaceae</taxon>
        <taxon>Sphagnum</taxon>
    </lineage>
</organism>
<evidence type="ECO:0000313" key="3">
    <source>
        <dbReference type="Proteomes" id="UP001497522"/>
    </source>
</evidence>
<protein>
    <submittedName>
        <fullName evidence="2">Uncharacterized protein</fullName>
    </submittedName>
</protein>
<dbReference type="EMBL" id="OZ023703">
    <property type="protein sequence ID" value="CAK9870714.1"/>
    <property type="molecule type" value="Genomic_DNA"/>
</dbReference>
<evidence type="ECO:0000313" key="2">
    <source>
        <dbReference type="EMBL" id="CAK9870714.1"/>
    </source>
</evidence>
<evidence type="ECO:0000256" key="1">
    <source>
        <dbReference type="SAM" id="MobiDB-lite"/>
    </source>
</evidence>
<feature type="compositionally biased region" description="Polar residues" evidence="1">
    <location>
        <begin position="26"/>
        <end position="41"/>
    </location>
</feature>
<gene>
    <name evidence="2" type="ORF">CSSPJE1EN2_LOCUS13382</name>
</gene>
<feature type="region of interest" description="Disordered" evidence="1">
    <location>
        <begin position="74"/>
        <end position="99"/>
    </location>
</feature>
<proteinExistence type="predicted"/>
<feature type="compositionally biased region" description="Polar residues" evidence="1">
    <location>
        <begin position="1"/>
        <end position="10"/>
    </location>
</feature>
<dbReference type="Proteomes" id="UP001497522">
    <property type="component" value="Chromosome 2"/>
</dbReference>
<reference evidence="2 3" key="1">
    <citation type="submission" date="2024-03" db="EMBL/GenBank/DDBJ databases">
        <authorList>
            <consortium name="ELIXIR-Norway"/>
            <consortium name="Elixir Norway"/>
        </authorList>
    </citation>
    <scope>NUCLEOTIDE SEQUENCE [LARGE SCALE GENOMIC DNA]</scope>
</reference>
<feature type="region of interest" description="Disordered" evidence="1">
    <location>
        <begin position="1"/>
        <end position="57"/>
    </location>
</feature>
<keyword evidence="3" id="KW-1185">Reference proteome</keyword>